<dbReference type="InterPro" id="IPR001611">
    <property type="entry name" value="Leu-rich_rpt"/>
</dbReference>
<dbReference type="SMART" id="SM00369">
    <property type="entry name" value="LRR_TYP"/>
    <property type="match status" value="11"/>
</dbReference>
<dbReference type="Proteomes" id="UP000294830">
    <property type="component" value="Unassembled WGS sequence"/>
</dbReference>
<feature type="domain" description="Secretion system C-terminal sorting" evidence="4">
    <location>
        <begin position="2831"/>
        <end position="2899"/>
    </location>
</feature>
<feature type="chain" id="PRO_5020484922" evidence="3">
    <location>
        <begin position="25"/>
        <end position="2901"/>
    </location>
</feature>
<evidence type="ECO:0000313" key="5">
    <source>
        <dbReference type="EMBL" id="TCN73247.1"/>
    </source>
</evidence>
<keyword evidence="6" id="KW-1185">Reference proteome</keyword>
<evidence type="ECO:0000256" key="3">
    <source>
        <dbReference type="SAM" id="SignalP"/>
    </source>
</evidence>
<dbReference type="PANTHER" id="PTHR47566:SF1">
    <property type="entry name" value="PROTEIN NUD1"/>
    <property type="match status" value="1"/>
</dbReference>
<keyword evidence="1" id="KW-0433">Leucine-rich repeat</keyword>
<evidence type="ECO:0000256" key="1">
    <source>
        <dbReference type="ARBA" id="ARBA00022614"/>
    </source>
</evidence>
<sequence>MKAFFWRTLLACLFGLTLTTPSMGQPLVYSNYEVGKLREFLNQPSAVAGKTNGKQVNAAYNPDDPSTFGVTWTSWANSDRQVSSIDWNWKSLAGNLSFSNFTLLESLWVIGNQFTTANVSGCTKLNRLEASANQLTSLDVSGCSQLSMLICGNNKLTSLNVSSLTKLTTLDVRNNSLKELVLSSNTLLSELECGDNQLTRLDVSGCSQLSRLSCERNMLSSLNVGSLTKLTYIQVHFNLLKELDLSSNTLLSSLDCSSNQFMFSTLPIKSNLTYYRYSPQALITIGKDITVNGFTFKHVGVDEVIDLSTEASINGKSTTFVWKKRRDGSEVKPTNSAGAKFTFDASLEKETIYCEMRNDAFPNSTVNDCLKTVDVAIGNSFDIYNAYEVGKLRAFLNQPSAIAGKTNGQQVNAAYNPNDPSTFGVTWTWPAVGKRVNNINWTSKSLSGDLDLSNFIDLGWFYISFNQLKTANFSGCTNLQSLWLENNQLTSIDVSGCRWINQFRCQNNKLTSLDVSSLTKLATLDAYSNSLVELNLGSNMRLSELRCANNQLTSLEVSGCSQLLSFGCNNNKLTSLNIGSLTKLTSLDVQNNLLKELDLSTNTLLSSLNCSNNQFEFSSLPVKSSLTTYNYSPQALIAIGNDLTVNGSTFKHVGVNESIDLSSEATIEGKNTIFVWKKRSDGSEVKPTNSAGAKFTFDASLAKETIYCEMRNDAFPKFTGNDCLKTVDVTVGNSFDTYNAYEVGKLRAFLDQPSAVAGKTNGLQVNAAYNPNDPSTFGVTWTKAAYEKRVEGISWQLKSLSGDLNFSNFAQLGWIYVNGGLLKTVNVSGCTMLRDLWVSNNQLTRVEVSGCSQLYRILCDYNKLTFLNVGSLTKLKYINTYNNSLKELDFSSNTLLSELQCGNNQLTSIVVSGCSQLSLIECQNNKLASLNVGSLTKLATLNANNNLLKELNLSSNTLLRSLDCGNNQLRLSTLPVKQNLTNYTYVPQGLISIGKDIVVSGKTFKYVGVDEMVDLSAEATIGGKPTTFAWKKRRDGAVVTPTTSNGGMFTFGASLAGEVIYCEMSNANFPYFTGDVAFKTVDVVVGNTFNIYNTYEVGKLQAFLNQSSSEIGKSNGQLLNSNYNANDPSTFWVTWSNSPVEKKVISIYWSGLGVTGSLDLSNFAELSQLRIANNYLSNVNIAGANKLSSMSCTGNYLKFSTLHLGSPSLASPCSYAPQRTLSIGRDTTINGYNQRYIETYKEVNLSSEQTVGGKPTIYTWRKSSDKTVVTPLKSENGVFVFSENLAGQMIYCELTNAAFPDFAGQNVLSTETVRVEGRYNSNDVAKLKSFLQQESAISGQKNYQRIGLEVDINDPSSWPLVVWTASSTNKRVESISWMRKDLAGNLDFSGLDNLKSVELTTNKIASADFSGCSKLEKIWLDENTITAINTSTLASLKRINVNYNKITQLDLSANVKLEEAEFASNLLSTVKLPNTATLGLVRATRNNFKLSTLSPALSQYYSYFYQPQNPMVIGDAVQENDKTIYKVGSYTTIDLSSELTIGGKTTNYSWYNVSKKTDITPRTSANGKFSFDSSVEGDTLICYMRNESLPDFSMLYPFETVKVLVASGYNQYEVGKLKAFLDQPSALEGKTNGQVVNPTYNSNDPSTFGITWTGAAIEKRAASISWWGKNLSGDLDFSNFSQLSGLTISYSQLKTANLSSCVLLSTLQLDNNKLINVDVSGCSQLSWFSCQSNKLASLNVGSLTKLTTLITQGNSLKVLDLSSNTLLRSLYCGDNLLKFSTLPVKSSLTTYAYVPQGVISIGEDITVNGTTFKHVGLGKAIDLSAEATIDGKATTFVWKMRRDGSVITPTTSEGGIFTFDASLANQTIYCEMSNATFPSFTGNNTLKTVDVVVGDSFVAYNAYEVGKLKAFLDQPSAVAGKTNGQQVNSAYNSEDPSTYGVVWNSNLFDKKVTLIDWQSKSLSGSIALNKFSELVTFYLGDNGISNVDMSECAKLEGLHFERNQVATLNVSGCSNLYLLVCDNNRLTNVDLSQAPNLVSFNAMRNKLTVVDFSANPKLQSIGLRGNQIGNVEVNSLTQLKQLVVGENKIANLNLSNLSNLEVLWGDNNNLRLLDIAANTKLTSLYCYNNSFTYSTLPGKPASVTAFGCAPQKLVEIGEKQISGTSEKYFIGADHVVDLGKENIVNGVQTTFTWKEQYGSVVTPTSSNGGKFTFNSKFVGKKLYCEMANAGFPDFVGYNILKTVVVEVVPAYNQNDVDKLKAFLNKPSQESGKTNGQQLNAAYNPEDPATYGVAWSRHNVNKRVISFQWYDKKLSGDLDLSGCELLNDVFISNNKIPSVNFKGCSSLVNLYAESNEIASASFDKHPLLESVDISLNKLTSLTIPEAPMLSFLFATDNKLSQIDLSKMASLTRVKLMRNELSSMDVSDLTKLQMLKVEGNKITGVKFGGNEQLVLLNLDSNQLLSVDVSSLTSLTDLTLSNNKLLLSRLPLGKAAYTNYSYAPQSSMAVGHAKQEGNDVKYSIYAEEPLDLSSELNVGGNVTAFVWKKADGTVVLPTSSDNGVFAFSTGLIGETLYGELSNASFPDFAGDKVFKTVKFTVLSPYNEEEVSKLIGFFGRPSMNGINNGDCIGISKMNDPSSWRGVEWTSGVSDRRVKSISWASLGIADTLNIFNFVKLTSIDVADNKLDKIISANTPLLKRGLFGSNQLKFSTMPTSTSFDEYSCFPQAKLEIGKKAESGSYTLMAGEYVDLSSEVTVEGQATNFTWKDEAGNTITPTKGENGRFAFNSDFIGRKLYCGLSNSKFPNGSIQTVIIAIPGSKFESKFGKEVNIAVYPNPASSILKVEIDEVIREYRIYSVSGVLMKSGTINDFKAEIKVETLTSGTYLLELTDGAKVYRSKFIKQ</sequence>
<dbReference type="SMART" id="SM00365">
    <property type="entry name" value="LRR_SD22"/>
    <property type="match status" value="11"/>
</dbReference>
<dbReference type="PANTHER" id="PTHR47566">
    <property type="match status" value="1"/>
</dbReference>
<evidence type="ECO:0000256" key="2">
    <source>
        <dbReference type="ARBA" id="ARBA00022737"/>
    </source>
</evidence>
<dbReference type="EMBL" id="SLWB01000001">
    <property type="protein sequence ID" value="TCN73247.1"/>
    <property type="molecule type" value="Genomic_DNA"/>
</dbReference>
<proteinExistence type="predicted"/>
<evidence type="ECO:0000313" key="6">
    <source>
        <dbReference type="Proteomes" id="UP000294830"/>
    </source>
</evidence>
<comment type="caution">
    <text evidence="5">The sequence shown here is derived from an EMBL/GenBank/DDBJ whole genome shotgun (WGS) entry which is preliminary data.</text>
</comment>
<accession>A0A4R2EZ58</accession>
<dbReference type="Pfam" id="PF18962">
    <property type="entry name" value="Por_Secre_tail"/>
    <property type="match status" value="1"/>
</dbReference>
<feature type="signal peptide" evidence="3">
    <location>
        <begin position="1"/>
        <end position="24"/>
    </location>
</feature>
<dbReference type="OrthoDB" id="1077656at2"/>
<evidence type="ECO:0000259" key="4">
    <source>
        <dbReference type="Pfam" id="PF18962"/>
    </source>
</evidence>
<dbReference type="InterPro" id="IPR026444">
    <property type="entry name" value="Secre_tail"/>
</dbReference>
<dbReference type="NCBIfam" id="TIGR04183">
    <property type="entry name" value="Por_Secre_tail"/>
    <property type="match status" value="1"/>
</dbReference>
<organism evidence="5 6">
    <name type="scientific">Acetobacteroides hydrogenigenes</name>
    <dbReference type="NCBI Taxonomy" id="979970"/>
    <lineage>
        <taxon>Bacteria</taxon>
        <taxon>Pseudomonadati</taxon>
        <taxon>Bacteroidota</taxon>
        <taxon>Bacteroidia</taxon>
        <taxon>Bacteroidales</taxon>
        <taxon>Rikenellaceae</taxon>
        <taxon>Acetobacteroides</taxon>
    </lineage>
</organism>
<dbReference type="InterPro" id="IPR052574">
    <property type="entry name" value="CDIRP"/>
</dbReference>
<dbReference type="Gene3D" id="3.80.10.10">
    <property type="entry name" value="Ribonuclease Inhibitor"/>
    <property type="match status" value="7"/>
</dbReference>
<dbReference type="SUPFAM" id="SSF52058">
    <property type="entry name" value="L domain-like"/>
    <property type="match status" value="6"/>
</dbReference>
<reference evidence="5 6" key="1">
    <citation type="submission" date="2019-03" db="EMBL/GenBank/DDBJ databases">
        <title>Genomic Encyclopedia of Archaeal and Bacterial Type Strains, Phase II (KMG-II): from individual species to whole genera.</title>
        <authorList>
            <person name="Goeker M."/>
        </authorList>
    </citation>
    <scope>NUCLEOTIDE SEQUENCE [LARGE SCALE GENOMIC DNA]</scope>
    <source>
        <strain evidence="5 6">RL-C</strain>
    </source>
</reference>
<name>A0A4R2EZ58_9BACT</name>
<dbReference type="RefSeq" id="WP_131838021.1">
    <property type="nucleotide sequence ID" value="NZ_SLWB01000001.1"/>
</dbReference>
<protein>
    <submittedName>
        <fullName evidence="5">Putative secreted protein (Por secretion system target)</fullName>
    </submittedName>
</protein>
<gene>
    <name evidence="5" type="ORF">CLV25_101468</name>
</gene>
<dbReference type="PROSITE" id="PS51450">
    <property type="entry name" value="LRR"/>
    <property type="match status" value="1"/>
</dbReference>
<dbReference type="InterPro" id="IPR003591">
    <property type="entry name" value="Leu-rich_rpt_typical-subtyp"/>
</dbReference>
<keyword evidence="3" id="KW-0732">Signal</keyword>
<dbReference type="GO" id="GO:0035591">
    <property type="term" value="F:signaling adaptor activity"/>
    <property type="evidence" value="ECO:0007669"/>
    <property type="project" value="TreeGrafter"/>
</dbReference>
<dbReference type="InterPro" id="IPR032675">
    <property type="entry name" value="LRR_dom_sf"/>
</dbReference>
<keyword evidence="2" id="KW-0677">Repeat</keyword>